<feature type="region of interest" description="Disordered" evidence="1">
    <location>
        <begin position="204"/>
        <end position="225"/>
    </location>
</feature>
<organism evidence="2 3">
    <name type="scientific">Prorocentrum cordatum</name>
    <dbReference type="NCBI Taxonomy" id="2364126"/>
    <lineage>
        <taxon>Eukaryota</taxon>
        <taxon>Sar</taxon>
        <taxon>Alveolata</taxon>
        <taxon>Dinophyceae</taxon>
        <taxon>Prorocentrales</taxon>
        <taxon>Prorocentraceae</taxon>
        <taxon>Prorocentrum</taxon>
    </lineage>
</organism>
<feature type="region of interest" description="Disordered" evidence="1">
    <location>
        <begin position="152"/>
        <end position="190"/>
    </location>
</feature>
<protein>
    <recommendedName>
        <fullName evidence="4">Outer dense fiber protein 3</fullName>
    </recommendedName>
</protein>
<evidence type="ECO:0000256" key="1">
    <source>
        <dbReference type="SAM" id="MobiDB-lite"/>
    </source>
</evidence>
<dbReference type="InterPro" id="IPR010736">
    <property type="entry name" value="SHIPPO-rpt"/>
</dbReference>
<dbReference type="Proteomes" id="UP001189429">
    <property type="component" value="Unassembled WGS sequence"/>
</dbReference>
<accession>A0ABN9PXB9</accession>
<keyword evidence="3" id="KW-1185">Reference proteome</keyword>
<evidence type="ECO:0000313" key="2">
    <source>
        <dbReference type="EMBL" id="CAK0796755.1"/>
    </source>
</evidence>
<reference evidence="2" key="1">
    <citation type="submission" date="2023-10" db="EMBL/GenBank/DDBJ databases">
        <authorList>
            <person name="Chen Y."/>
            <person name="Shah S."/>
            <person name="Dougan E. K."/>
            <person name="Thang M."/>
            <person name="Chan C."/>
        </authorList>
    </citation>
    <scope>NUCLEOTIDE SEQUENCE [LARGE SCALE GENOMIC DNA]</scope>
</reference>
<feature type="region of interest" description="Disordered" evidence="1">
    <location>
        <begin position="1"/>
        <end position="115"/>
    </location>
</feature>
<dbReference type="Pfam" id="PF07004">
    <property type="entry name" value="SHIPPO-rpt"/>
    <property type="match status" value="2"/>
</dbReference>
<evidence type="ECO:0008006" key="4">
    <source>
        <dbReference type="Google" id="ProtNLM"/>
    </source>
</evidence>
<proteinExistence type="predicted"/>
<gene>
    <name evidence="2" type="ORF">PCOR1329_LOCUS6043</name>
</gene>
<comment type="caution">
    <text evidence="2">The sequence shown here is derived from an EMBL/GenBank/DDBJ whole genome shotgun (WGS) entry which is preliminary data.</text>
</comment>
<sequence length="225" mass="23848">MRAKLVDPSAKEARPEPGAYTIGGSTTHRGRMDAPSWTIGAGAGRQNGIPKPATQPGPGEYSLPSSLLPNPTMKRDGQVPFLTAKRRPLHEAGTSDVAPHDYQTAKGGQETGRPVVSQAPAYSMRAKLADPADRQKKPDCVTYTVKDGVTHKGPVKGPSWTVSPAGRASGMPKAKDPGPGPGEYSVPTTFEGKHPLFPSCASAARAETKRCDPDDTPVLYPDRHY</sequence>
<dbReference type="EMBL" id="CAUYUJ010001616">
    <property type="protein sequence ID" value="CAK0796755.1"/>
    <property type="molecule type" value="Genomic_DNA"/>
</dbReference>
<name>A0ABN9PXB9_9DINO</name>
<evidence type="ECO:0000313" key="3">
    <source>
        <dbReference type="Proteomes" id="UP001189429"/>
    </source>
</evidence>